<proteinExistence type="predicted"/>
<name>A0A2A2TNY0_9CYAN</name>
<dbReference type="RefSeq" id="WP_095720436.1">
    <property type="nucleotide sequence ID" value="NZ_NTFS01000024.1"/>
</dbReference>
<dbReference type="OrthoDB" id="490861at2"/>
<dbReference type="EMBL" id="NTFS01000024">
    <property type="protein sequence ID" value="PAX60064.1"/>
    <property type="molecule type" value="Genomic_DNA"/>
</dbReference>
<protein>
    <submittedName>
        <fullName evidence="2">Uncharacterized protein</fullName>
    </submittedName>
</protein>
<evidence type="ECO:0000313" key="3">
    <source>
        <dbReference type="Proteomes" id="UP000218238"/>
    </source>
</evidence>
<accession>A0A2A2TNY0</accession>
<gene>
    <name evidence="2" type="ORF">CK510_03870</name>
</gene>
<reference evidence="2 3" key="1">
    <citation type="submission" date="2017-08" db="EMBL/GenBank/DDBJ databases">
        <title>Draft genome sequence of filamentous cyanobacterium Calothrix elsteri CCALA 953.</title>
        <authorList>
            <person name="Gagunashvili A.N."/>
            <person name="Elster J."/>
            <person name="Andresson O.S."/>
        </authorList>
    </citation>
    <scope>NUCLEOTIDE SEQUENCE [LARGE SCALE GENOMIC DNA]</scope>
    <source>
        <strain evidence="2 3">CCALA 953</strain>
    </source>
</reference>
<comment type="caution">
    <text evidence="2">The sequence shown here is derived from an EMBL/GenBank/DDBJ whole genome shotgun (WGS) entry which is preliminary data.</text>
</comment>
<evidence type="ECO:0000256" key="1">
    <source>
        <dbReference type="SAM" id="MobiDB-lite"/>
    </source>
</evidence>
<dbReference type="AlphaFoldDB" id="A0A2A2TNY0"/>
<feature type="region of interest" description="Disordered" evidence="1">
    <location>
        <begin position="37"/>
        <end position="63"/>
    </location>
</feature>
<keyword evidence="3" id="KW-1185">Reference proteome</keyword>
<sequence length="63" mass="7323">MLTNEILEEIYKFRETHAESFNYEVAAMFADWRRRQSESGKHSVTLPPKKKSTKSSQSTTSQV</sequence>
<evidence type="ECO:0000313" key="2">
    <source>
        <dbReference type="EMBL" id="PAX60064.1"/>
    </source>
</evidence>
<feature type="compositionally biased region" description="Low complexity" evidence="1">
    <location>
        <begin position="54"/>
        <end position="63"/>
    </location>
</feature>
<dbReference type="Proteomes" id="UP000218238">
    <property type="component" value="Unassembled WGS sequence"/>
</dbReference>
<organism evidence="2 3">
    <name type="scientific">Brunnivagina elsteri CCALA 953</name>
    <dbReference type="NCBI Taxonomy" id="987040"/>
    <lineage>
        <taxon>Bacteria</taxon>
        <taxon>Bacillati</taxon>
        <taxon>Cyanobacteriota</taxon>
        <taxon>Cyanophyceae</taxon>
        <taxon>Nostocales</taxon>
        <taxon>Calotrichaceae</taxon>
        <taxon>Brunnivagina</taxon>
    </lineage>
</organism>